<protein>
    <submittedName>
        <fullName evidence="1">Uncharacterized protein</fullName>
    </submittedName>
</protein>
<gene>
    <name evidence="1" type="ORF">H2O64_23290</name>
</gene>
<dbReference type="EMBL" id="JACGWS010000023">
    <property type="protein sequence ID" value="MBC8757612.1"/>
    <property type="molecule type" value="Genomic_DNA"/>
</dbReference>
<dbReference type="RefSeq" id="WP_187564654.1">
    <property type="nucleotide sequence ID" value="NZ_JACGWS010000023.1"/>
</dbReference>
<reference evidence="1 2" key="1">
    <citation type="submission" date="2020-07" db="EMBL/GenBank/DDBJ databases">
        <title>Description of Kordia aestuariivivens sp. nov., isolated from a tidal flat.</title>
        <authorList>
            <person name="Park S."/>
            <person name="Yoon J.-H."/>
        </authorList>
    </citation>
    <scope>NUCLEOTIDE SEQUENCE [LARGE SCALE GENOMIC DNA]</scope>
    <source>
        <strain evidence="1 2">YSTF-M3</strain>
    </source>
</reference>
<evidence type="ECO:0000313" key="1">
    <source>
        <dbReference type="EMBL" id="MBC8757612.1"/>
    </source>
</evidence>
<evidence type="ECO:0000313" key="2">
    <source>
        <dbReference type="Proteomes" id="UP000619238"/>
    </source>
</evidence>
<dbReference type="Proteomes" id="UP000619238">
    <property type="component" value="Unassembled WGS sequence"/>
</dbReference>
<name>A0ABR7QGB2_9FLAO</name>
<sequence>MNVNYPKTLDKCEEVKSILEELSLLLYSNVGQELSNKFEEKRIDIENWIEEIEFEITNYG</sequence>
<comment type="caution">
    <text evidence="1">The sequence shown here is derived from an EMBL/GenBank/DDBJ whole genome shotgun (WGS) entry which is preliminary data.</text>
</comment>
<organism evidence="1 2">
    <name type="scientific">Kordia aestuariivivens</name>
    <dbReference type="NCBI Taxonomy" id="2759037"/>
    <lineage>
        <taxon>Bacteria</taxon>
        <taxon>Pseudomonadati</taxon>
        <taxon>Bacteroidota</taxon>
        <taxon>Flavobacteriia</taxon>
        <taxon>Flavobacteriales</taxon>
        <taxon>Flavobacteriaceae</taxon>
        <taxon>Kordia</taxon>
    </lineage>
</organism>
<proteinExistence type="predicted"/>
<keyword evidence="2" id="KW-1185">Reference proteome</keyword>
<accession>A0ABR7QGB2</accession>